<dbReference type="GO" id="GO:0006508">
    <property type="term" value="P:proteolysis"/>
    <property type="evidence" value="ECO:0007669"/>
    <property type="project" value="InterPro"/>
</dbReference>
<dbReference type="Proteomes" id="UP000660861">
    <property type="component" value="Unassembled WGS sequence"/>
</dbReference>
<dbReference type="PANTHER" id="PTHR34385">
    <property type="entry name" value="D-ALANYL-D-ALANINE CARBOXYPEPTIDASE"/>
    <property type="match status" value="1"/>
</dbReference>
<dbReference type="RefSeq" id="WP_262397466.1">
    <property type="nucleotide sequence ID" value="NZ_JACRTC010000003.1"/>
</dbReference>
<dbReference type="InterPro" id="IPR003709">
    <property type="entry name" value="VanY-like_core_dom"/>
</dbReference>
<dbReference type="AlphaFoldDB" id="A0A926EC52"/>
<keyword evidence="2" id="KW-1133">Transmembrane helix</keyword>
<feature type="domain" description="D-alanyl-D-alanine carboxypeptidase-like core" evidence="3">
    <location>
        <begin position="134"/>
        <end position="273"/>
    </location>
</feature>
<proteinExistence type="predicted"/>
<keyword evidence="2" id="KW-0472">Membrane</keyword>
<dbReference type="GO" id="GO:0008233">
    <property type="term" value="F:peptidase activity"/>
    <property type="evidence" value="ECO:0007669"/>
    <property type="project" value="InterPro"/>
</dbReference>
<protein>
    <submittedName>
        <fullName evidence="4">M15 family metallopeptidase</fullName>
    </submittedName>
</protein>
<dbReference type="InterPro" id="IPR058193">
    <property type="entry name" value="VanY/YodJ_core_dom"/>
</dbReference>
<dbReference type="InterPro" id="IPR052179">
    <property type="entry name" value="DD-CPase-like"/>
</dbReference>
<evidence type="ECO:0000256" key="1">
    <source>
        <dbReference type="SAM" id="MobiDB-lite"/>
    </source>
</evidence>
<name>A0A926EC52_9FIRM</name>
<evidence type="ECO:0000259" key="3">
    <source>
        <dbReference type="Pfam" id="PF02557"/>
    </source>
</evidence>
<keyword evidence="2" id="KW-0812">Transmembrane</keyword>
<dbReference type="Pfam" id="PF02557">
    <property type="entry name" value="VanY"/>
    <property type="match status" value="1"/>
</dbReference>
<dbReference type="EMBL" id="JACRTC010000003">
    <property type="protein sequence ID" value="MBC8570370.1"/>
    <property type="molecule type" value="Genomic_DNA"/>
</dbReference>
<reference evidence="4" key="1">
    <citation type="submission" date="2020-08" db="EMBL/GenBank/DDBJ databases">
        <title>Genome public.</title>
        <authorList>
            <person name="Liu C."/>
            <person name="Sun Q."/>
        </authorList>
    </citation>
    <scope>NUCLEOTIDE SEQUENCE</scope>
    <source>
        <strain evidence="4">NSJ-54</strain>
    </source>
</reference>
<dbReference type="SUPFAM" id="SSF55166">
    <property type="entry name" value="Hedgehog/DD-peptidase"/>
    <property type="match status" value="1"/>
</dbReference>
<dbReference type="Gene3D" id="3.30.1380.10">
    <property type="match status" value="1"/>
</dbReference>
<gene>
    <name evidence="4" type="ORF">H8709_05950</name>
</gene>
<dbReference type="PANTHER" id="PTHR34385:SF1">
    <property type="entry name" value="PEPTIDOGLYCAN L-ALANYL-D-GLUTAMATE ENDOPEPTIDASE CWLK"/>
    <property type="match status" value="1"/>
</dbReference>
<keyword evidence="5" id="KW-1185">Reference proteome</keyword>
<accession>A0A926EC52</accession>
<feature type="region of interest" description="Disordered" evidence="1">
    <location>
        <begin position="50"/>
        <end position="99"/>
    </location>
</feature>
<dbReference type="InterPro" id="IPR009045">
    <property type="entry name" value="Zn_M74/Hedgehog-like"/>
</dbReference>
<organism evidence="4 5">
    <name type="scientific">Zongyangia hominis</name>
    <dbReference type="NCBI Taxonomy" id="2763677"/>
    <lineage>
        <taxon>Bacteria</taxon>
        <taxon>Bacillati</taxon>
        <taxon>Bacillota</taxon>
        <taxon>Clostridia</taxon>
        <taxon>Eubacteriales</taxon>
        <taxon>Oscillospiraceae</taxon>
        <taxon>Zongyangia</taxon>
    </lineage>
</organism>
<evidence type="ECO:0000313" key="4">
    <source>
        <dbReference type="EMBL" id="MBC8570370.1"/>
    </source>
</evidence>
<evidence type="ECO:0000313" key="5">
    <source>
        <dbReference type="Proteomes" id="UP000660861"/>
    </source>
</evidence>
<dbReference type="CDD" id="cd14852">
    <property type="entry name" value="LD-carboxypeptidase"/>
    <property type="match status" value="1"/>
</dbReference>
<comment type="caution">
    <text evidence="4">The sequence shown here is derived from an EMBL/GenBank/DDBJ whole genome shotgun (WGS) entry which is preliminary data.</text>
</comment>
<feature type="transmembrane region" description="Helical" evidence="2">
    <location>
        <begin position="23"/>
        <end position="42"/>
    </location>
</feature>
<sequence>MPQQQPVRRTPNRRRQRRNNRKTLLFVIILFLLILLCIFIFAKLGGKDGPSSSSQGGSMSSSSTSASGSSSAPMSTPGSSSPASNPSEEPGSSASVPASAGVNSSDWRLVMASAAHPLGKDYSVDLEVATGNYKVDARIREPLMEMIAAAKADGVSLAITSAHRTVQRQTELYDAKVNEYIGYGYSQSEAEAEAAKWVAPPGTSEHNTGLALDIIYPGYYEEYGDLNENFEKSDAFAWLSEHAEEYGFVLRYPKDKQDITGITYEPWHYRYVGVENAKAMNAAHQCLEEYLGLA</sequence>
<evidence type="ECO:0000256" key="2">
    <source>
        <dbReference type="SAM" id="Phobius"/>
    </source>
</evidence>